<dbReference type="PANTHER" id="PTHR33050">
    <property type="entry name" value="REVERSE TRANSCRIPTASE DOMAIN-CONTAINING PROTEIN"/>
    <property type="match status" value="1"/>
</dbReference>
<dbReference type="AlphaFoldDB" id="A0ABD0PBI7"/>
<evidence type="ECO:0000313" key="1">
    <source>
        <dbReference type="EMBL" id="KAL0170661.1"/>
    </source>
</evidence>
<dbReference type="PANTHER" id="PTHR33050:SF7">
    <property type="entry name" value="RIBONUCLEASE H"/>
    <property type="match status" value="1"/>
</dbReference>
<feature type="non-terminal residue" evidence="1">
    <location>
        <position position="302"/>
    </location>
</feature>
<gene>
    <name evidence="1" type="ORF">M9458_035257</name>
</gene>
<organism evidence="1 2">
    <name type="scientific">Cirrhinus mrigala</name>
    <name type="common">Mrigala</name>
    <dbReference type="NCBI Taxonomy" id="683832"/>
    <lineage>
        <taxon>Eukaryota</taxon>
        <taxon>Metazoa</taxon>
        <taxon>Chordata</taxon>
        <taxon>Craniata</taxon>
        <taxon>Vertebrata</taxon>
        <taxon>Euteleostomi</taxon>
        <taxon>Actinopterygii</taxon>
        <taxon>Neopterygii</taxon>
        <taxon>Teleostei</taxon>
        <taxon>Ostariophysi</taxon>
        <taxon>Cypriniformes</taxon>
        <taxon>Cyprinidae</taxon>
        <taxon>Labeoninae</taxon>
        <taxon>Labeonini</taxon>
        <taxon>Cirrhinus</taxon>
    </lineage>
</organism>
<reference evidence="1 2" key="1">
    <citation type="submission" date="2024-05" db="EMBL/GenBank/DDBJ databases">
        <title>Genome sequencing and assembly of Indian major carp, Cirrhinus mrigala (Hamilton, 1822).</title>
        <authorList>
            <person name="Mohindra V."/>
            <person name="Chowdhury L.M."/>
            <person name="Lal K."/>
            <person name="Jena J.K."/>
        </authorList>
    </citation>
    <scope>NUCLEOTIDE SEQUENCE [LARGE SCALE GENOMIC DNA]</scope>
    <source>
        <strain evidence="1">CM1030</strain>
        <tissue evidence="1">Blood</tissue>
    </source>
</reference>
<dbReference type="EMBL" id="JAMKFB020000017">
    <property type="protein sequence ID" value="KAL0170661.1"/>
    <property type="molecule type" value="Genomic_DNA"/>
</dbReference>
<dbReference type="InterPro" id="IPR052055">
    <property type="entry name" value="Hepadnavirus_pol/RT"/>
</dbReference>
<evidence type="ECO:0000313" key="2">
    <source>
        <dbReference type="Proteomes" id="UP001529510"/>
    </source>
</evidence>
<proteinExistence type="predicted"/>
<dbReference type="InterPro" id="IPR043502">
    <property type="entry name" value="DNA/RNA_pol_sf"/>
</dbReference>
<comment type="caution">
    <text evidence="1">The sequence shown here is derived from an EMBL/GenBank/DDBJ whole genome shotgun (WGS) entry which is preliminary data.</text>
</comment>
<dbReference type="InterPro" id="IPR043128">
    <property type="entry name" value="Rev_trsase/Diguanyl_cyclase"/>
</dbReference>
<dbReference type="SUPFAM" id="SSF56672">
    <property type="entry name" value="DNA/RNA polymerases"/>
    <property type="match status" value="1"/>
</dbReference>
<sequence>DWFAAIGPKDAPFLWFAFEGLACQYLVLPFGLSLLPRVSTEVTEEQGIRILDYLNDCLILAQSQDQLCEHKDLVLSHLSQLGLQVYQEKNKLSPMKRISFLGIELDSVEQTAHLTQERAQSVLNCLNTFKSRTAVPLKQIPRLLGHMVTPLGLLHMRPLQHLLHGRVLSDTGLPPNLHPVVRPYISPGRDILWYTQMPPPPTGGPRMMGRQYWGFRRATSYTGINCLDLLAVSLALNCLKEHLQGKHVLVYVPVACRNSPATSSGVRSIIGRFEPFTFRACTSVQPTSCHELHSPENGGSVP</sequence>
<feature type="non-terminal residue" evidence="1">
    <location>
        <position position="1"/>
    </location>
</feature>
<dbReference type="Gene3D" id="3.30.70.270">
    <property type="match status" value="1"/>
</dbReference>
<keyword evidence="2" id="KW-1185">Reference proteome</keyword>
<protein>
    <submittedName>
        <fullName evidence="1">Uncharacterized protein</fullName>
    </submittedName>
</protein>
<dbReference type="Proteomes" id="UP001529510">
    <property type="component" value="Unassembled WGS sequence"/>
</dbReference>
<name>A0ABD0PBI7_CIRMR</name>
<accession>A0ABD0PBI7</accession>